<keyword evidence="14" id="KW-1185">Reference proteome</keyword>
<evidence type="ECO:0000256" key="2">
    <source>
        <dbReference type="ARBA" id="ARBA00010617"/>
    </source>
</evidence>
<evidence type="ECO:0000256" key="9">
    <source>
        <dbReference type="ARBA" id="ARBA00023033"/>
    </source>
</evidence>
<keyword evidence="7" id="KW-0560">Oxidoreductase</keyword>
<protein>
    <recommendedName>
        <fullName evidence="15">CYP72A58</fullName>
    </recommendedName>
</protein>
<accession>A0A9J5YL63</accession>
<keyword evidence="10 12" id="KW-0472">Membrane</keyword>
<dbReference type="SUPFAM" id="SSF48264">
    <property type="entry name" value="Cytochrome P450"/>
    <property type="match status" value="1"/>
</dbReference>
<comment type="similarity">
    <text evidence="2">Belongs to the cytochrome P450 family.</text>
</comment>
<dbReference type="Pfam" id="PF00067">
    <property type="entry name" value="p450"/>
    <property type="match status" value="1"/>
</dbReference>
<evidence type="ECO:0000313" key="13">
    <source>
        <dbReference type="EMBL" id="KAG5600733.1"/>
    </source>
</evidence>
<evidence type="ECO:0000256" key="12">
    <source>
        <dbReference type="SAM" id="Phobius"/>
    </source>
</evidence>
<reference evidence="13 14" key="1">
    <citation type="submission" date="2020-09" db="EMBL/GenBank/DDBJ databases">
        <title>De no assembly of potato wild relative species, Solanum commersonii.</title>
        <authorList>
            <person name="Cho K."/>
        </authorList>
    </citation>
    <scope>NUCLEOTIDE SEQUENCE [LARGE SCALE GENOMIC DNA]</scope>
    <source>
        <strain evidence="13">LZ3.2</strain>
        <tissue evidence="13">Leaf</tissue>
    </source>
</reference>
<evidence type="ECO:0008006" key="15">
    <source>
        <dbReference type="Google" id="ProtNLM"/>
    </source>
</evidence>
<evidence type="ECO:0000256" key="4">
    <source>
        <dbReference type="ARBA" id="ARBA00022692"/>
    </source>
</evidence>
<dbReference type="FunFam" id="1.10.630.10:FF:000029">
    <property type="entry name" value="Cytochrome P450 734A1"/>
    <property type="match status" value="1"/>
</dbReference>
<dbReference type="InterPro" id="IPR002401">
    <property type="entry name" value="Cyt_P450_E_grp-I"/>
</dbReference>
<feature type="transmembrane region" description="Helical" evidence="12">
    <location>
        <begin position="6"/>
        <end position="29"/>
    </location>
</feature>
<dbReference type="GO" id="GO:0016020">
    <property type="term" value="C:membrane"/>
    <property type="evidence" value="ECO:0007669"/>
    <property type="project" value="UniProtKB-SubCell"/>
</dbReference>
<evidence type="ECO:0000256" key="6">
    <source>
        <dbReference type="ARBA" id="ARBA00022989"/>
    </source>
</evidence>
<evidence type="ECO:0000256" key="8">
    <source>
        <dbReference type="ARBA" id="ARBA00023004"/>
    </source>
</evidence>
<dbReference type="Proteomes" id="UP000824120">
    <property type="component" value="Chromosome 6"/>
</dbReference>
<name>A0A9J5YL63_SOLCO</name>
<dbReference type="GO" id="GO:0020037">
    <property type="term" value="F:heme binding"/>
    <property type="evidence" value="ECO:0007669"/>
    <property type="project" value="InterPro"/>
</dbReference>
<dbReference type="GO" id="GO:0004497">
    <property type="term" value="F:monooxygenase activity"/>
    <property type="evidence" value="ECO:0007669"/>
    <property type="project" value="UniProtKB-KW"/>
</dbReference>
<dbReference type="InterPro" id="IPR001128">
    <property type="entry name" value="Cyt_P450"/>
</dbReference>
<dbReference type="CDD" id="cd20642">
    <property type="entry name" value="CYP72"/>
    <property type="match status" value="1"/>
</dbReference>
<evidence type="ECO:0000256" key="10">
    <source>
        <dbReference type="ARBA" id="ARBA00023136"/>
    </source>
</evidence>
<dbReference type="Gene3D" id="1.10.630.10">
    <property type="entry name" value="Cytochrome P450"/>
    <property type="match status" value="1"/>
</dbReference>
<comment type="cofactor">
    <cofactor evidence="11">
        <name>heme</name>
        <dbReference type="ChEBI" id="CHEBI:30413"/>
    </cofactor>
</comment>
<evidence type="ECO:0000256" key="7">
    <source>
        <dbReference type="ARBA" id="ARBA00023002"/>
    </source>
</evidence>
<dbReference type="GO" id="GO:0009753">
    <property type="term" value="P:response to jasmonic acid"/>
    <property type="evidence" value="ECO:0007669"/>
    <property type="project" value="UniProtKB-ARBA"/>
</dbReference>
<evidence type="ECO:0000256" key="5">
    <source>
        <dbReference type="ARBA" id="ARBA00022723"/>
    </source>
</evidence>
<proteinExistence type="inferred from homology"/>
<sequence>METIQMIVTICCCAIAITLLWKVLNWVWFNPKKLENLLRKQGLKGNSYRLLYGDMKDATRMIKEANSKPMNMSDHDLAPRMMPFFLETINKYGKKCFTWMGPKPQVLIMDPELIKEVLSKTYLYQKPRGNPLGSLFVQGLVSYEKDKWAKNRKIINPAFHLEKLKHMLPSFYLSCSEMLSKWEGVVPVEGSHEIDVWPHLQQFTSDVISRTAFGSSYEEGRKIFQLQNEQAQHFIEAMRSVYIPGWRFLPTKRNIRMKEIKKDARSLIRGIIDKRLKAMEAGDADNEDLLGILLESNFKEIEQQAGNKDFGMSIDEIIEECKLFYFAGAETTSVWLLWTLVLLSRYQDWQAWAREEVLQVFGSRKPDFDGLNRLKVVTMILYESLRLYSPVTTLTRLAIEDITLGEVSLPAGVLVSLPTVIFHHDKEIWGEDANKFNPERFREGISSATKGQVAYFPFAWGPRICIGQNFAMLEAKMALSMILQTFSFELSPSYTHAPQSSVTVQPQYGAPLIFHKL</sequence>
<dbReference type="PRINTS" id="PR00385">
    <property type="entry name" value="P450"/>
</dbReference>
<comment type="subcellular location">
    <subcellularLocation>
        <location evidence="1">Membrane</location>
    </subcellularLocation>
</comment>
<keyword evidence="4 12" id="KW-0812">Transmembrane</keyword>
<dbReference type="GO" id="GO:0009820">
    <property type="term" value="P:alkaloid metabolic process"/>
    <property type="evidence" value="ECO:0007669"/>
    <property type="project" value="UniProtKB-ARBA"/>
</dbReference>
<dbReference type="EMBL" id="JACXVP010000006">
    <property type="protein sequence ID" value="KAG5600733.1"/>
    <property type="molecule type" value="Genomic_DNA"/>
</dbReference>
<keyword evidence="6 12" id="KW-1133">Transmembrane helix</keyword>
<dbReference type="InterPro" id="IPR036396">
    <property type="entry name" value="Cyt_P450_sf"/>
</dbReference>
<evidence type="ECO:0000256" key="3">
    <source>
        <dbReference type="ARBA" id="ARBA00022617"/>
    </source>
</evidence>
<dbReference type="AlphaFoldDB" id="A0A9J5YL63"/>
<evidence type="ECO:0000256" key="1">
    <source>
        <dbReference type="ARBA" id="ARBA00004370"/>
    </source>
</evidence>
<evidence type="ECO:0000313" key="14">
    <source>
        <dbReference type="Proteomes" id="UP000824120"/>
    </source>
</evidence>
<dbReference type="GO" id="GO:0016705">
    <property type="term" value="F:oxidoreductase activity, acting on paired donors, with incorporation or reduction of molecular oxygen"/>
    <property type="evidence" value="ECO:0007669"/>
    <property type="project" value="InterPro"/>
</dbReference>
<dbReference type="OrthoDB" id="1470350at2759"/>
<comment type="caution">
    <text evidence="13">The sequence shown here is derived from an EMBL/GenBank/DDBJ whole genome shotgun (WGS) entry which is preliminary data.</text>
</comment>
<keyword evidence="5 11" id="KW-0479">Metal-binding</keyword>
<dbReference type="GO" id="GO:0005506">
    <property type="term" value="F:iron ion binding"/>
    <property type="evidence" value="ECO:0007669"/>
    <property type="project" value="InterPro"/>
</dbReference>
<gene>
    <name evidence="13" type="ORF">H5410_032103</name>
</gene>
<dbReference type="PANTHER" id="PTHR24282:SF191">
    <property type="entry name" value="CYTOCHROME P450"/>
    <property type="match status" value="1"/>
</dbReference>
<dbReference type="InterPro" id="IPR050665">
    <property type="entry name" value="Cytochrome_P450_Monooxygen"/>
</dbReference>
<dbReference type="PRINTS" id="PR00463">
    <property type="entry name" value="EP450I"/>
</dbReference>
<feature type="binding site" description="axial binding residue" evidence="11">
    <location>
        <position position="465"/>
    </location>
    <ligand>
        <name>heme</name>
        <dbReference type="ChEBI" id="CHEBI:30413"/>
    </ligand>
    <ligandPart>
        <name>Fe</name>
        <dbReference type="ChEBI" id="CHEBI:18248"/>
    </ligandPart>
</feature>
<keyword evidence="8 11" id="KW-0408">Iron</keyword>
<keyword evidence="3 11" id="KW-0349">Heme</keyword>
<dbReference type="PANTHER" id="PTHR24282">
    <property type="entry name" value="CYTOCHROME P450 FAMILY MEMBER"/>
    <property type="match status" value="1"/>
</dbReference>
<keyword evidence="9" id="KW-0503">Monooxygenase</keyword>
<evidence type="ECO:0000256" key="11">
    <source>
        <dbReference type="PIRSR" id="PIRSR602401-1"/>
    </source>
</evidence>
<organism evidence="13 14">
    <name type="scientific">Solanum commersonii</name>
    <name type="common">Commerson's wild potato</name>
    <name type="synonym">Commerson's nightshade</name>
    <dbReference type="NCBI Taxonomy" id="4109"/>
    <lineage>
        <taxon>Eukaryota</taxon>
        <taxon>Viridiplantae</taxon>
        <taxon>Streptophyta</taxon>
        <taxon>Embryophyta</taxon>
        <taxon>Tracheophyta</taxon>
        <taxon>Spermatophyta</taxon>
        <taxon>Magnoliopsida</taxon>
        <taxon>eudicotyledons</taxon>
        <taxon>Gunneridae</taxon>
        <taxon>Pentapetalae</taxon>
        <taxon>asterids</taxon>
        <taxon>lamiids</taxon>
        <taxon>Solanales</taxon>
        <taxon>Solanaceae</taxon>
        <taxon>Solanoideae</taxon>
        <taxon>Solaneae</taxon>
        <taxon>Solanum</taxon>
    </lineage>
</organism>